<proteinExistence type="predicted"/>
<evidence type="ECO:0000313" key="2">
    <source>
        <dbReference type="EMBL" id="ORY00292.1"/>
    </source>
</evidence>
<dbReference type="AlphaFoldDB" id="A0A1Y1YQI1"/>
<dbReference type="OrthoDB" id="3781747at2759"/>
<evidence type="ECO:0000256" key="1">
    <source>
        <dbReference type="SAM" id="SignalP"/>
    </source>
</evidence>
<dbReference type="EMBL" id="MCFA01000185">
    <property type="protein sequence ID" value="ORY00292.1"/>
    <property type="molecule type" value="Genomic_DNA"/>
</dbReference>
<evidence type="ECO:0000313" key="3">
    <source>
        <dbReference type="Proteomes" id="UP000193144"/>
    </source>
</evidence>
<organism evidence="2 3">
    <name type="scientific">Clohesyomyces aquaticus</name>
    <dbReference type="NCBI Taxonomy" id="1231657"/>
    <lineage>
        <taxon>Eukaryota</taxon>
        <taxon>Fungi</taxon>
        <taxon>Dikarya</taxon>
        <taxon>Ascomycota</taxon>
        <taxon>Pezizomycotina</taxon>
        <taxon>Dothideomycetes</taxon>
        <taxon>Pleosporomycetidae</taxon>
        <taxon>Pleosporales</taxon>
        <taxon>Lindgomycetaceae</taxon>
        <taxon>Clohesyomyces</taxon>
    </lineage>
</organism>
<keyword evidence="3" id="KW-1185">Reference proteome</keyword>
<keyword evidence="1" id="KW-0732">Signal</keyword>
<feature type="signal peptide" evidence="1">
    <location>
        <begin position="1"/>
        <end position="22"/>
    </location>
</feature>
<gene>
    <name evidence="2" type="ORF">BCR34DRAFT_575855</name>
</gene>
<name>A0A1Y1YQI1_9PLEO</name>
<dbReference type="Proteomes" id="UP000193144">
    <property type="component" value="Unassembled WGS sequence"/>
</dbReference>
<reference evidence="2 3" key="1">
    <citation type="submission" date="2016-07" db="EMBL/GenBank/DDBJ databases">
        <title>Pervasive Adenine N6-methylation of Active Genes in Fungi.</title>
        <authorList>
            <consortium name="DOE Joint Genome Institute"/>
            <person name="Mondo S.J."/>
            <person name="Dannebaum R.O."/>
            <person name="Kuo R.C."/>
            <person name="Labutti K."/>
            <person name="Haridas S."/>
            <person name="Kuo A."/>
            <person name="Salamov A."/>
            <person name="Ahrendt S.R."/>
            <person name="Lipzen A."/>
            <person name="Sullivan W."/>
            <person name="Andreopoulos W.B."/>
            <person name="Clum A."/>
            <person name="Lindquist E."/>
            <person name="Daum C."/>
            <person name="Ramamoorthy G.K."/>
            <person name="Gryganskyi A."/>
            <person name="Culley D."/>
            <person name="Magnuson J.K."/>
            <person name="James T.Y."/>
            <person name="O'Malley M.A."/>
            <person name="Stajich J.E."/>
            <person name="Spatafora J.W."/>
            <person name="Visel A."/>
            <person name="Grigoriev I.V."/>
        </authorList>
    </citation>
    <scope>NUCLEOTIDE SEQUENCE [LARGE SCALE GENOMIC DNA]</scope>
    <source>
        <strain evidence="2 3">CBS 115471</strain>
    </source>
</reference>
<sequence>MKFSQTASLLALISALTTTAYADALSSKKNFYLITCVDKYEGDYDAIAYYADGPQPKALDWPEKVGKVSSTVSSWEGKTREAKIYNDNWFKAKIAKGADTLKTGDIAGTGDFEGEPFVCFKEAGTILYSASDITCKQKYWCPSVSVSKPSTVRRAFRA</sequence>
<protein>
    <submittedName>
        <fullName evidence="2">Uncharacterized protein</fullName>
    </submittedName>
</protein>
<accession>A0A1Y1YQI1</accession>
<comment type="caution">
    <text evidence="2">The sequence shown here is derived from an EMBL/GenBank/DDBJ whole genome shotgun (WGS) entry which is preliminary data.</text>
</comment>
<feature type="chain" id="PRO_5012801929" evidence="1">
    <location>
        <begin position="23"/>
        <end position="158"/>
    </location>
</feature>